<dbReference type="PROSITE" id="PS00101">
    <property type="entry name" value="HEXAPEP_TRANSFERASES"/>
    <property type="match status" value="1"/>
</dbReference>
<sequence length="206" mass="22360">MLLRRKFPTSVIYAGAVLDQASILDRHSVVFRDVTLVTSTLGAYSYVQSATAIFNAEIGPFCSIAGDVTIGLAMHPTHMVSTSPVFYDNEQPLPSFFTKSKQFTKNLPRTTIGADVWIGQGAMIKAGVLIGVGAVIGAGAVVTKDIPPYAVAIGCPGRVIRQRFPQDISERLLASCWWDLDDIVLERLAPFFADPAQFLDRLDAVK</sequence>
<dbReference type="Gene3D" id="2.160.10.10">
    <property type="entry name" value="Hexapeptide repeat proteins"/>
    <property type="match status" value="1"/>
</dbReference>
<reference evidence="5 6" key="1">
    <citation type="journal article" date="2021" name="Microbiol. Spectr.">
        <title>A Single Bacterium Capable of Oxidation and Reduction of Iron at Circumneutral pH.</title>
        <authorList>
            <person name="Kato S."/>
            <person name="Ohkuma M."/>
        </authorList>
    </citation>
    <scope>NUCLEOTIDE SEQUENCE [LARGE SCALE GENOMIC DNA]</scope>
    <source>
        <strain evidence="5 6">MIZ03</strain>
    </source>
</reference>
<organism evidence="5 6">
    <name type="scientific">Rhodoferax lithotrophicus</name>
    <dbReference type="NCBI Taxonomy" id="2798804"/>
    <lineage>
        <taxon>Bacteria</taxon>
        <taxon>Pseudomonadati</taxon>
        <taxon>Pseudomonadota</taxon>
        <taxon>Betaproteobacteria</taxon>
        <taxon>Burkholderiales</taxon>
        <taxon>Comamonadaceae</taxon>
        <taxon>Rhodoferax</taxon>
    </lineage>
</organism>
<dbReference type="InterPro" id="IPR018357">
    <property type="entry name" value="Hexapep_transf_CS"/>
</dbReference>
<protein>
    <submittedName>
        <fullName evidence="5">2,3,4,5-tetrahydropyridine-2,6-dicarboxylate N-acetyltransferase</fullName>
    </submittedName>
</protein>
<dbReference type="PANTHER" id="PTHR43300:SF11">
    <property type="entry name" value="ACETYLTRANSFERASE RV3034C-RELATED"/>
    <property type="match status" value="1"/>
</dbReference>
<dbReference type="EMBL" id="AP024238">
    <property type="protein sequence ID" value="BCO29303.1"/>
    <property type="molecule type" value="Genomic_DNA"/>
</dbReference>
<comment type="similarity">
    <text evidence="1">Belongs to the transferase hexapeptide repeat family.</text>
</comment>
<dbReference type="InterPro" id="IPR001451">
    <property type="entry name" value="Hexapep"/>
</dbReference>
<proteinExistence type="inferred from homology"/>
<gene>
    <name evidence="5" type="ORF">MIZ03_4218</name>
</gene>
<dbReference type="InterPro" id="IPR050179">
    <property type="entry name" value="Trans_hexapeptide_repeat"/>
</dbReference>
<name>A0ABM7MSH7_9BURK</name>
<evidence type="ECO:0000256" key="1">
    <source>
        <dbReference type="ARBA" id="ARBA00007274"/>
    </source>
</evidence>
<evidence type="ECO:0000256" key="3">
    <source>
        <dbReference type="ARBA" id="ARBA00022737"/>
    </source>
</evidence>
<evidence type="ECO:0000313" key="6">
    <source>
        <dbReference type="Proteomes" id="UP000824366"/>
    </source>
</evidence>
<dbReference type="Pfam" id="PF00132">
    <property type="entry name" value="Hexapep"/>
    <property type="match status" value="1"/>
</dbReference>
<evidence type="ECO:0000313" key="5">
    <source>
        <dbReference type="EMBL" id="BCO29303.1"/>
    </source>
</evidence>
<dbReference type="CDD" id="cd03349">
    <property type="entry name" value="LbH_XAT"/>
    <property type="match status" value="1"/>
</dbReference>
<evidence type="ECO:0000256" key="2">
    <source>
        <dbReference type="ARBA" id="ARBA00022679"/>
    </source>
</evidence>
<keyword evidence="2" id="KW-0808">Transferase</keyword>
<keyword evidence="6" id="KW-1185">Reference proteome</keyword>
<evidence type="ECO:0000256" key="4">
    <source>
        <dbReference type="ARBA" id="ARBA00023315"/>
    </source>
</evidence>
<keyword evidence="3" id="KW-0677">Repeat</keyword>
<dbReference type="SUPFAM" id="SSF51161">
    <property type="entry name" value="Trimeric LpxA-like enzymes"/>
    <property type="match status" value="1"/>
</dbReference>
<dbReference type="InterPro" id="IPR011004">
    <property type="entry name" value="Trimer_LpxA-like_sf"/>
</dbReference>
<dbReference type="Proteomes" id="UP000824366">
    <property type="component" value="Chromosome"/>
</dbReference>
<dbReference type="PANTHER" id="PTHR43300">
    <property type="entry name" value="ACETYLTRANSFERASE"/>
    <property type="match status" value="1"/>
</dbReference>
<accession>A0ABM7MSH7</accession>
<keyword evidence="4" id="KW-0012">Acyltransferase</keyword>